<dbReference type="EMBL" id="CAJVPW010021109">
    <property type="protein sequence ID" value="CAG8692009.1"/>
    <property type="molecule type" value="Genomic_DNA"/>
</dbReference>
<dbReference type="Proteomes" id="UP000789366">
    <property type="component" value="Unassembled WGS sequence"/>
</dbReference>
<proteinExistence type="predicted"/>
<protein>
    <submittedName>
        <fullName evidence="1">3622_t:CDS:1</fullName>
    </submittedName>
</protein>
<accession>A0ACA9P5M3</accession>
<evidence type="ECO:0000313" key="2">
    <source>
        <dbReference type="Proteomes" id="UP000789366"/>
    </source>
</evidence>
<sequence length="357" mass="41066">MQPPTSFAQPLPSQGHRWTSFYRSVDKKLGNRYTAKCKYCLTDLEGKPERLHQHVLKCFSWPVSEKTKYLQKINDHTTLTRKRTKSNPEALSMLLVQSERLYLKLLNAIVYGNISFNFVENPYFQNFLQDLVPSYQAPSLDMLRGRILTKKFSNYLQKKLTTMSTFTDATICLDGWTDVSGNFIYGFMILKECEEHVIDIIDLSANRHRSSFLINKTKEILAGNGFQMSFAIACITDNSPVMESMKNLLNKCALQTWQKEQGISHFLSTFCETSETDKINYPEIKENIKIIINDRYHFASNDILVKIIKSVVDAIGRLESRDATLADIFKKLIHLHLEILRLDIPILSLKAHALAII</sequence>
<gene>
    <name evidence="1" type="ORF">SPELUC_LOCUS10804</name>
</gene>
<evidence type="ECO:0000313" key="1">
    <source>
        <dbReference type="EMBL" id="CAG8692009.1"/>
    </source>
</evidence>
<comment type="caution">
    <text evidence="1">The sequence shown here is derived from an EMBL/GenBank/DDBJ whole genome shotgun (WGS) entry which is preliminary data.</text>
</comment>
<organism evidence="1 2">
    <name type="scientific">Cetraspora pellucida</name>
    <dbReference type="NCBI Taxonomy" id="1433469"/>
    <lineage>
        <taxon>Eukaryota</taxon>
        <taxon>Fungi</taxon>
        <taxon>Fungi incertae sedis</taxon>
        <taxon>Mucoromycota</taxon>
        <taxon>Glomeromycotina</taxon>
        <taxon>Glomeromycetes</taxon>
        <taxon>Diversisporales</taxon>
        <taxon>Gigasporaceae</taxon>
        <taxon>Cetraspora</taxon>
    </lineage>
</organism>
<feature type="non-terminal residue" evidence="1">
    <location>
        <position position="357"/>
    </location>
</feature>
<reference evidence="1" key="1">
    <citation type="submission" date="2021-06" db="EMBL/GenBank/DDBJ databases">
        <authorList>
            <person name="Kallberg Y."/>
            <person name="Tangrot J."/>
            <person name="Rosling A."/>
        </authorList>
    </citation>
    <scope>NUCLEOTIDE SEQUENCE</scope>
    <source>
        <strain evidence="1">28 12/20/2015</strain>
    </source>
</reference>
<keyword evidence="2" id="KW-1185">Reference proteome</keyword>
<name>A0ACA9P5M3_9GLOM</name>